<protein>
    <recommendedName>
        <fullName evidence="3">Glycine zipper family protein</fullName>
    </recommendedName>
</protein>
<dbReference type="RefSeq" id="WP_304447134.1">
    <property type="nucleotide sequence ID" value="NZ_JARRAH010000001.1"/>
</dbReference>
<comment type="caution">
    <text evidence="1">The sequence shown here is derived from an EMBL/GenBank/DDBJ whole genome shotgun (WGS) entry which is preliminary data.</text>
</comment>
<dbReference type="EMBL" id="JBHSXM010000001">
    <property type="protein sequence ID" value="MFC6835433.1"/>
    <property type="molecule type" value="Genomic_DNA"/>
</dbReference>
<evidence type="ECO:0000313" key="2">
    <source>
        <dbReference type="Proteomes" id="UP001596406"/>
    </source>
</evidence>
<organism evidence="1 2">
    <name type="scientific">Halomarina ordinaria</name>
    <dbReference type="NCBI Taxonomy" id="3033939"/>
    <lineage>
        <taxon>Archaea</taxon>
        <taxon>Methanobacteriati</taxon>
        <taxon>Methanobacteriota</taxon>
        <taxon>Stenosarchaea group</taxon>
        <taxon>Halobacteria</taxon>
        <taxon>Halobacteriales</taxon>
        <taxon>Natronomonadaceae</taxon>
        <taxon>Halomarina</taxon>
    </lineage>
</organism>
<name>A0ABD5U533_9EURY</name>
<keyword evidence="2" id="KW-1185">Reference proteome</keyword>
<dbReference type="AlphaFoldDB" id="A0ABD5U533"/>
<proteinExistence type="predicted"/>
<sequence length="60" mass="6280">MDYKDLVVVALTFLVGNVGATYGAAGAVAGIVVGAGVGAKWASESDRVRSLERRVEELER</sequence>
<reference evidence="1 2" key="1">
    <citation type="journal article" date="2019" name="Int. J. Syst. Evol. Microbiol.">
        <title>The Global Catalogue of Microorganisms (GCM) 10K type strain sequencing project: providing services to taxonomists for standard genome sequencing and annotation.</title>
        <authorList>
            <consortium name="The Broad Institute Genomics Platform"/>
            <consortium name="The Broad Institute Genome Sequencing Center for Infectious Disease"/>
            <person name="Wu L."/>
            <person name="Ma J."/>
        </authorList>
    </citation>
    <scope>NUCLEOTIDE SEQUENCE [LARGE SCALE GENOMIC DNA]</scope>
    <source>
        <strain evidence="1 2">PSRA2</strain>
    </source>
</reference>
<evidence type="ECO:0008006" key="3">
    <source>
        <dbReference type="Google" id="ProtNLM"/>
    </source>
</evidence>
<gene>
    <name evidence="1" type="ORF">ACFQHK_02800</name>
</gene>
<evidence type="ECO:0000313" key="1">
    <source>
        <dbReference type="EMBL" id="MFC6835433.1"/>
    </source>
</evidence>
<accession>A0ABD5U533</accession>
<dbReference type="Proteomes" id="UP001596406">
    <property type="component" value="Unassembled WGS sequence"/>
</dbReference>